<dbReference type="Pfam" id="PF13289">
    <property type="entry name" value="SIR2_2"/>
    <property type="match status" value="1"/>
</dbReference>
<reference evidence="1 4" key="2">
    <citation type="submission" date="2020-12" db="EMBL/GenBank/DDBJ databases">
        <title>FDA dAtabase for Regulatory Grade micrObial Sequences (FDA-ARGOS): Supporting development and validation of Infectious Disease Dx tests.</title>
        <authorList>
            <person name="Sproer C."/>
            <person name="Gronow S."/>
            <person name="Severitt S."/>
            <person name="Schroder I."/>
            <person name="Tallon L."/>
            <person name="Sadzewicz L."/>
            <person name="Zhao X."/>
            <person name="Boylan J."/>
            <person name="Ott S."/>
            <person name="Bowen H."/>
            <person name="Vavikolanu K."/>
            <person name="Mehta A."/>
            <person name="Aluvathingal J."/>
            <person name="Nadendla S."/>
            <person name="Lowell S."/>
            <person name="Myers T."/>
            <person name="Yan Y."/>
            <person name="Sichtig H."/>
        </authorList>
    </citation>
    <scope>NUCLEOTIDE SEQUENCE [LARGE SCALE GENOMIC DNA]</scope>
    <source>
        <strain evidence="1 4">FDAARGOS_872</strain>
    </source>
</reference>
<evidence type="ECO:0000313" key="1">
    <source>
        <dbReference type="EMBL" id="QPT40113.1"/>
    </source>
</evidence>
<reference evidence="2 3" key="1">
    <citation type="submission" date="2018-06" db="EMBL/GenBank/DDBJ databases">
        <authorList>
            <consortium name="Pathogen Informatics"/>
            <person name="Doyle S."/>
        </authorList>
    </citation>
    <scope>NUCLEOTIDE SEQUENCE [LARGE SCALE GENOMIC DNA]</scope>
    <source>
        <strain evidence="2 3">NCTC11997</strain>
    </source>
</reference>
<protein>
    <submittedName>
        <fullName evidence="1">SIR2 family protein</fullName>
    </submittedName>
</protein>
<dbReference type="Proteomes" id="UP000254603">
    <property type="component" value="Unassembled WGS sequence"/>
</dbReference>
<evidence type="ECO:0000313" key="4">
    <source>
        <dbReference type="Proteomes" id="UP000594903"/>
    </source>
</evidence>
<dbReference type="AlphaFoldDB" id="A0A378XC86"/>
<name>A0A378XC86_9BURK</name>
<dbReference type="Proteomes" id="UP000594903">
    <property type="component" value="Chromosome"/>
</dbReference>
<organism evidence="2 3">
    <name type="scientific">Oligella ureolytica</name>
    <dbReference type="NCBI Taxonomy" id="90244"/>
    <lineage>
        <taxon>Bacteria</taxon>
        <taxon>Pseudomonadati</taxon>
        <taxon>Pseudomonadota</taxon>
        <taxon>Betaproteobacteria</taxon>
        <taxon>Burkholderiales</taxon>
        <taxon>Alcaligenaceae</taxon>
        <taxon>Oligella</taxon>
    </lineage>
</organism>
<proteinExistence type="predicted"/>
<dbReference type="OrthoDB" id="9812283at2"/>
<dbReference type="EMBL" id="CP065725">
    <property type="protein sequence ID" value="QPT40113.1"/>
    <property type="molecule type" value="Genomic_DNA"/>
</dbReference>
<evidence type="ECO:0000313" key="3">
    <source>
        <dbReference type="Proteomes" id="UP000254603"/>
    </source>
</evidence>
<dbReference type="RefSeq" id="WP_018574638.1">
    <property type="nucleotide sequence ID" value="NZ_CP065725.1"/>
</dbReference>
<evidence type="ECO:0000313" key="2">
    <source>
        <dbReference type="EMBL" id="SUA50201.1"/>
    </source>
</evidence>
<keyword evidence="4" id="KW-1185">Reference proteome</keyword>
<accession>A0A378XC86</accession>
<sequence>MSSIDEGYLQQVDEFLSRPEQMWLLGAGISYQANIPLMAPLTKQVLNLCEGSSNITLLKALLNELPKGSHIEHLLSHLGDYTAIADRVSSKEITINDTQYGIDTLQAAHLEVLKHIAKTVRWGYCQANEQNEEKIGSYEEPIVTITEHINFIKALFEKRQAGLDNRRSPIRFFTTNYDTLLEDALALCSIPYWDGFSGGAIAFRNYRFGDSEPEKGFRAHVIKLHGSIDWHLSNDDQVLRVRDHDLYPKKSDRVLIYPQATKYIATQRDPFAAQFDIFRRSLLNGRDNILAICGYSFGDDHINQEIEFALSNSNSKTTVLAFCFESDGLPEVLDNWRNSSFGKRIYILTQNGLYVGKKGPLNMPADGLKLNWWTFEGLTKLLKDGVEGAI</sequence>
<dbReference type="STRING" id="1122619.GCA_000373745_01450"/>
<dbReference type="EMBL" id="UGSB01000001">
    <property type="protein sequence ID" value="SUA50201.1"/>
    <property type="molecule type" value="Genomic_DNA"/>
</dbReference>
<gene>
    <name evidence="1" type="ORF">I6G29_00250</name>
    <name evidence="2" type="ORF">NCTC11997_00086</name>
</gene>